<sequence>MYVTALKMLVAQPIFGAGLGSFVQSEIALGCDPLTDYEQPGN</sequence>
<reference evidence="1 2" key="1">
    <citation type="submission" date="2023-04" db="EMBL/GenBank/DDBJ databases">
        <title>Australian commercial rhizobial inoculants.</title>
        <authorList>
            <person name="Kohlmeier M.G."/>
            <person name="O'Hara G.W."/>
            <person name="Colombi E."/>
            <person name="Ramsay J.P."/>
            <person name="Terpolilli J."/>
        </authorList>
    </citation>
    <scope>NUCLEOTIDE SEQUENCE [LARGE SCALE GENOMIC DNA]</scope>
    <source>
        <strain evidence="1 2">CB627</strain>
    </source>
</reference>
<evidence type="ECO:0000313" key="1">
    <source>
        <dbReference type="EMBL" id="WFU62586.1"/>
    </source>
</evidence>
<gene>
    <name evidence="1" type="ORF">QA636_34800</name>
</gene>
<accession>A0ABY8JAS1</accession>
<dbReference type="EMBL" id="CP121646">
    <property type="protein sequence ID" value="WFU62586.1"/>
    <property type="molecule type" value="Genomic_DNA"/>
</dbReference>
<evidence type="ECO:0000313" key="2">
    <source>
        <dbReference type="Proteomes" id="UP001221546"/>
    </source>
</evidence>
<name>A0ABY8JAS1_9BRAD</name>
<proteinExistence type="predicted"/>
<protein>
    <submittedName>
        <fullName evidence="1">Uncharacterized protein</fullName>
    </submittedName>
</protein>
<dbReference type="Proteomes" id="UP001221546">
    <property type="component" value="Chromosome"/>
</dbReference>
<keyword evidence="2" id="KW-1185">Reference proteome</keyword>
<organism evidence="1 2">
    <name type="scientific">Bradyrhizobium brasilense</name>
    <dbReference type="NCBI Taxonomy" id="1419277"/>
    <lineage>
        <taxon>Bacteria</taxon>
        <taxon>Pseudomonadati</taxon>
        <taxon>Pseudomonadota</taxon>
        <taxon>Alphaproteobacteria</taxon>
        <taxon>Hyphomicrobiales</taxon>
        <taxon>Nitrobacteraceae</taxon>
        <taxon>Bradyrhizobium</taxon>
    </lineage>
</organism>
<dbReference type="RefSeq" id="WP_310885249.1">
    <property type="nucleotide sequence ID" value="NZ_CP121646.1"/>
</dbReference>